<protein>
    <recommendedName>
        <fullName evidence="6">tRNA1(Val) (adenine(37)-N6)-methyltransferase</fullName>
        <ecNumber evidence="6">2.1.1.223</ecNumber>
    </recommendedName>
    <alternativeName>
        <fullName evidence="6">tRNA m6A37 methyltransferase</fullName>
    </alternativeName>
</protein>
<dbReference type="PRINTS" id="PR00507">
    <property type="entry name" value="N12N6MTFRASE"/>
</dbReference>
<evidence type="ECO:0000256" key="3">
    <source>
        <dbReference type="ARBA" id="ARBA00022679"/>
    </source>
</evidence>
<evidence type="ECO:0000256" key="4">
    <source>
        <dbReference type="ARBA" id="ARBA00022691"/>
    </source>
</evidence>
<evidence type="ECO:0000256" key="2">
    <source>
        <dbReference type="ARBA" id="ARBA00022603"/>
    </source>
</evidence>
<dbReference type="InterPro" id="IPR029063">
    <property type="entry name" value="SAM-dependent_MTases_sf"/>
</dbReference>
<gene>
    <name evidence="8" type="ORF">EV693_11726</name>
</gene>
<comment type="subcellular location">
    <subcellularLocation>
        <location evidence="6">Cytoplasm</location>
    </subcellularLocation>
</comment>
<dbReference type="EMBL" id="SLXJ01000017">
    <property type="protein sequence ID" value="TCP15791.1"/>
    <property type="molecule type" value="Genomic_DNA"/>
</dbReference>
<keyword evidence="1 6" id="KW-0963">Cytoplasm</keyword>
<evidence type="ECO:0000256" key="5">
    <source>
        <dbReference type="ARBA" id="ARBA00022694"/>
    </source>
</evidence>
<dbReference type="PANTHER" id="PTHR47739:SF1">
    <property type="entry name" value="TRNA1(VAL) (ADENINE(37)-N6)-METHYLTRANSFERASE"/>
    <property type="match status" value="1"/>
</dbReference>
<comment type="caution">
    <text evidence="8">The sequence shown here is derived from an EMBL/GenBank/DDBJ whole genome shotgun (WGS) entry which is preliminary data.</text>
</comment>
<feature type="domain" description="Methyltransferase small" evidence="7">
    <location>
        <begin position="35"/>
        <end position="159"/>
    </location>
</feature>
<dbReference type="CDD" id="cd02440">
    <property type="entry name" value="AdoMet_MTases"/>
    <property type="match status" value="1"/>
</dbReference>
<proteinExistence type="inferred from homology"/>
<keyword evidence="3 6" id="KW-0808">Transferase</keyword>
<keyword evidence="9" id="KW-1185">Reference proteome</keyword>
<evidence type="ECO:0000256" key="6">
    <source>
        <dbReference type="HAMAP-Rule" id="MF_01872"/>
    </source>
</evidence>
<dbReference type="SUPFAM" id="SSF53335">
    <property type="entry name" value="S-adenosyl-L-methionine-dependent methyltransferases"/>
    <property type="match status" value="1"/>
</dbReference>
<dbReference type="InterPro" id="IPR022882">
    <property type="entry name" value="tRNA_adenine-N6_MeTrfase"/>
</dbReference>
<dbReference type="GO" id="GO:0008033">
    <property type="term" value="P:tRNA processing"/>
    <property type="evidence" value="ECO:0007669"/>
    <property type="project" value="UniProtKB-UniRule"/>
</dbReference>
<dbReference type="GO" id="GO:0003676">
    <property type="term" value="F:nucleic acid binding"/>
    <property type="evidence" value="ECO:0007669"/>
    <property type="project" value="InterPro"/>
</dbReference>
<name>A0A4R2N4U4_9PAST</name>
<dbReference type="GO" id="GO:0016430">
    <property type="term" value="F:tRNA (adenine-N6)-methyltransferase activity"/>
    <property type="evidence" value="ECO:0007669"/>
    <property type="project" value="UniProtKB-UniRule"/>
</dbReference>
<comment type="catalytic activity">
    <reaction evidence="6">
        <text>adenosine(37) in tRNA1(Val) + S-adenosyl-L-methionine = N(6)-methyladenosine(37) in tRNA1(Val) + S-adenosyl-L-homocysteine + H(+)</text>
        <dbReference type="Rhea" id="RHEA:43160"/>
        <dbReference type="Rhea" id="RHEA-COMP:10369"/>
        <dbReference type="Rhea" id="RHEA-COMP:10370"/>
        <dbReference type="ChEBI" id="CHEBI:15378"/>
        <dbReference type="ChEBI" id="CHEBI:57856"/>
        <dbReference type="ChEBI" id="CHEBI:59789"/>
        <dbReference type="ChEBI" id="CHEBI:74411"/>
        <dbReference type="ChEBI" id="CHEBI:74449"/>
        <dbReference type="EC" id="2.1.1.223"/>
    </reaction>
</comment>
<dbReference type="Gene3D" id="3.40.50.150">
    <property type="entry name" value="Vaccinia Virus protein VP39"/>
    <property type="match status" value="1"/>
</dbReference>
<dbReference type="InterPro" id="IPR007848">
    <property type="entry name" value="Small_mtfrase_dom"/>
</dbReference>
<keyword evidence="5 6" id="KW-0819">tRNA processing</keyword>
<dbReference type="InterPro" id="IPR050210">
    <property type="entry name" value="tRNA_Adenine-N(6)_MTase"/>
</dbReference>
<organism evidence="8 9">
    <name type="scientific">Nicoletella semolina</name>
    <dbReference type="NCBI Taxonomy" id="271160"/>
    <lineage>
        <taxon>Bacteria</taxon>
        <taxon>Pseudomonadati</taxon>
        <taxon>Pseudomonadota</taxon>
        <taxon>Gammaproteobacteria</taxon>
        <taxon>Pasteurellales</taxon>
        <taxon>Pasteurellaceae</taxon>
        <taxon>Nicoletella</taxon>
    </lineage>
</organism>
<comment type="function">
    <text evidence="6">Specifically methylates the adenine in position 37 of tRNA(1)(Val) (anticodon cmo5UAC).</text>
</comment>
<dbReference type="AlphaFoldDB" id="A0A4R2N4U4"/>
<reference evidence="8 9" key="1">
    <citation type="submission" date="2019-03" db="EMBL/GenBank/DDBJ databases">
        <title>Genomic Encyclopedia of Type Strains, Phase IV (KMG-IV): sequencing the most valuable type-strain genomes for metagenomic binning, comparative biology and taxonomic classification.</title>
        <authorList>
            <person name="Goeker M."/>
        </authorList>
    </citation>
    <scope>NUCLEOTIDE SEQUENCE [LARGE SCALE GENOMIC DNA]</scope>
    <source>
        <strain evidence="8 9">DSM 16380</strain>
    </source>
</reference>
<dbReference type="RefSeq" id="WP_132502029.1">
    <property type="nucleotide sequence ID" value="NZ_LVXA01000001.1"/>
</dbReference>
<dbReference type="Pfam" id="PF05175">
    <property type="entry name" value="MTS"/>
    <property type="match status" value="1"/>
</dbReference>
<dbReference type="PANTHER" id="PTHR47739">
    <property type="entry name" value="TRNA1(VAL) (ADENINE(37)-N6)-METHYLTRANSFERASE"/>
    <property type="match status" value="1"/>
</dbReference>
<dbReference type="Proteomes" id="UP000295537">
    <property type="component" value="Unassembled WGS sequence"/>
</dbReference>
<keyword evidence="2 6" id="KW-0489">Methyltransferase</keyword>
<evidence type="ECO:0000313" key="8">
    <source>
        <dbReference type="EMBL" id="TCP15791.1"/>
    </source>
</evidence>
<evidence type="ECO:0000259" key="7">
    <source>
        <dbReference type="Pfam" id="PF05175"/>
    </source>
</evidence>
<dbReference type="PROSITE" id="PS00092">
    <property type="entry name" value="N6_MTASE"/>
    <property type="match status" value="1"/>
</dbReference>
<sequence>MSNSLGFQFKQFFIAHDRCAMKVNTDGVLLGAIADVQNAKRVLDLGTGTGLIAIMLAQRTASDCQIVALELEANAAMQAKKNVQQSPWSERICVLNQDVLQFRTETKFDLVVANPPYFSNSLASRSDERTLARSAVQPHLMWLKKAKECLALGGEIWWILPIEEGQKLIACSHEIGLYCTQLWKIHTQADRPPKRWVMVFAMADNPIVANPIVQNVDFARSTTPNSYAQYQLNIYQSNGKYSEDFIALTKSFYLKM</sequence>
<comment type="similarity">
    <text evidence="6">Belongs to the methyltransferase superfamily. tRNA (adenine-N(6)-)-methyltransferase family.</text>
</comment>
<dbReference type="HAMAP" id="MF_01872">
    <property type="entry name" value="tRNA_methyltr_YfiC"/>
    <property type="match status" value="1"/>
</dbReference>
<dbReference type="EC" id="2.1.1.223" evidence="6"/>
<dbReference type="GO" id="GO:0032259">
    <property type="term" value="P:methylation"/>
    <property type="evidence" value="ECO:0007669"/>
    <property type="project" value="UniProtKB-KW"/>
</dbReference>
<evidence type="ECO:0000313" key="9">
    <source>
        <dbReference type="Proteomes" id="UP000295537"/>
    </source>
</evidence>
<dbReference type="GO" id="GO:0005737">
    <property type="term" value="C:cytoplasm"/>
    <property type="evidence" value="ECO:0007669"/>
    <property type="project" value="UniProtKB-SubCell"/>
</dbReference>
<accession>A0A4R2N4U4</accession>
<keyword evidence="4 6" id="KW-0949">S-adenosyl-L-methionine</keyword>
<evidence type="ECO:0000256" key="1">
    <source>
        <dbReference type="ARBA" id="ARBA00022490"/>
    </source>
</evidence>
<dbReference type="OrthoDB" id="5383291at2"/>
<dbReference type="InterPro" id="IPR002052">
    <property type="entry name" value="DNA_methylase_N6_adenine_CS"/>
</dbReference>